<sequence>MLNEVLLEKLKILGDSSAISDDDFVLVLSIAKTLVVSNASNTSLKVGDAGSSSTKPEINAGVAAVLALLNEASRQNEVLRSFLEQHEFPSSRTDLLLKLQENVKSATIVGLKSVQNQLPKVVDANWSLQYTDKSMRHRLSLASPHPSFRVQ</sequence>
<name>A0A8S1CBI3_9INSE</name>
<evidence type="ECO:0008006" key="3">
    <source>
        <dbReference type="Google" id="ProtNLM"/>
    </source>
</evidence>
<gene>
    <name evidence="1" type="ORF">CLODIP_2_CD16011</name>
</gene>
<proteinExistence type="predicted"/>
<evidence type="ECO:0000313" key="2">
    <source>
        <dbReference type="Proteomes" id="UP000494165"/>
    </source>
</evidence>
<dbReference type="AlphaFoldDB" id="A0A8S1CBI3"/>
<keyword evidence="2" id="KW-1185">Reference proteome</keyword>
<evidence type="ECO:0000313" key="1">
    <source>
        <dbReference type="EMBL" id="CAB3366676.1"/>
    </source>
</evidence>
<protein>
    <recommendedName>
        <fullName evidence="3">COMM domain-containing protein 3</fullName>
    </recommendedName>
</protein>
<comment type="caution">
    <text evidence="1">The sequence shown here is derived from an EMBL/GenBank/DDBJ whole genome shotgun (WGS) entry which is preliminary data.</text>
</comment>
<dbReference type="EMBL" id="CADEPI010000026">
    <property type="protein sequence ID" value="CAB3366676.1"/>
    <property type="molecule type" value="Genomic_DNA"/>
</dbReference>
<reference evidence="1 2" key="1">
    <citation type="submission" date="2020-04" db="EMBL/GenBank/DDBJ databases">
        <authorList>
            <person name="Alioto T."/>
            <person name="Alioto T."/>
            <person name="Gomez Garrido J."/>
        </authorList>
    </citation>
    <scope>NUCLEOTIDE SEQUENCE [LARGE SCALE GENOMIC DNA]</scope>
</reference>
<dbReference type="Proteomes" id="UP000494165">
    <property type="component" value="Unassembled WGS sequence"/>
</dbReference>
<organism evidence="1 2">
    <name type="scientific">Cloeon dipterum</name>
    <dbReference type="NCBI Taxonomy" id="197152"/>
    <lineage>
        <taxon>Eukaryota</taxon>
        <taxon>Metazoa</taxon>
        <taxon>Ecdysozoa</taxon>
        <taxon>Arthropoda</taxon>
        <taxon>Hexapoda</taxon>
        <taxon>Insecta</taxon>
        <taxon>Pterygota</taxon>
        <taxon>Palaeoptera</taxon>
        <taxon>Ephemeroptera</taxon>
        <taxon>Pisciforma</taxon>
        <taxon>Baetidae</taxon>
        <taxon>Cloeon</taxon>
    </lineage>
</organism>
<accession>A0A8S1CBI3</accession>